<organism evidence="3">
    <name type="scientific">Pseudenhygromyxa salsuginis</name>
    <dbReference type="NCBI Taxonomy" id="442868"/>
    <lineage>
        <taxon>Bacteria</taxon>
        <taxon>Pseudomonadati</taxon>
        <taxon>Myxococcota</taxon>
        <taxon>Polyangia</taxon>
        <taxon>Nannocystales</taxon>
        <taxon>Nannocystaceae</taxon>
        <taxon>Pseudenhygromyxa</taxon>
    </lineage>
</organism>
<dbReference type="CDD" id="cd00085">
    <property type="entry name" value="HNHc"/>
    <property type="match status" value="1"/>
</dbReference>
<comment type="similarity">
    <text evidence="1">Belongs to the Rv1128c/1148c/1588c/1702c/1945/3466 family.</text>
</comment>
<evidence type="ECO:0000313" key="3">
    <source>
        <dbReference type="EMBL" id="AYM53167.1"/>
    </source>
</evidence>
<dbReference type="InterPro" id="IPR003615">
    <property type="entry name" value="HNH_nuc"/>
</dbReference>
<protein>
    <submittedName>
        <fullName evidence="3">HNH endonuclease</fullName>
    </submittedName>
</protein>
<dbReference type="AlphaFoldDB" id="A0A3S7UWQ5"/>
<evidence type="ECO:0000256" key="1">
    <source>
        <dbReference type="ARBA" id="ARBA00023450"/>
    </source>
</evidence>
<dbReference type="SMART" id="SM00507">
    <property type="entry name" value="HNHc"/>
    <property type="match status" value="1"/>
</dbReference>
<dbReference type="Pfam" id="PF02720">
    <property type="entry name" value="DUF222"/>
    <property type="match status" value="1"/>
</dbReference>
<dbReference type="Gene3D" id="1.10.30.50">
    <property type="match status" value="1"/>
</dbReference>
<dbReference type="InterPro" id="IPR003870">
    <property type="entry name" value="DUF222"/>
</dbReference>
<name>A0A3S7UWQ5_9BACT</name>
<dbReference type="GO" id="GO:0004519">
    <property type="term" value="F:endonuclease activity"/>
    <property type="evidence" value="ECO:0007669"/>
    <property type="project" value="UniProtKB-KW"/>
</dbReference>
<reference evidence="3" key="1">
    <citation type="journal article" date="2018" name="J. Ind. Microbiol. Biotechnol.">
        <title>Genome mining reveals uncommon alkylpyrones as type III PKS products from myxobacteria.</title>
        <authorList>
            <person name="Hug J.J."/>
            <person name="Panter F."/>
            <person name="Krug D."/>
            <person name="Muller R."/>
        </authorList>
    </citation>
    <scope>NUCLEOTIDE SEQUENCE</scope>
    <source>
        <strain evidence="3">MNa10638</strain>
    </source>
</reference>
<evidence type="ECO:0000259" key="2">
    <source>
        <dbReference type="SMART" id="SM00507"/>
    </source>
</evidence>
<keyword evidence="3" id="KW-0255">Endonuclease</keyword>
<dbReference type="GO" id="GO:0003676">
    <property type="term" value="F:nucleic acid binding"/>
    <property type="evidence" value="ECO:0007669"/>
    <property type="project" value="InterPro"/>
</dbReference>
<keyword evidence="3" id="KW-0540">Nuclease</keyword>
<keyword evidence="3" id="KW-0378">Hydrolase</keyword>
<proteinExistence type="inferred from homology"/>
<dbReference type="Pfam" id="PF01844">
    <property type="entry name" value="HNH"/>
    <property type="match status" value="1"/>
</dbReference>
<accession>A0A3S7UWQ5</accession>
<dbReference type="InterPro" id="IPR002711">
    <property type="entry name" value="HNH"/>
</dbReference>
<dbReference type="GO" id="GO:0008270">
    <property type="term" value="F:zinc ion binding"/>
    <property type="evidence" value="ECO:0007669"/>
    <property type="project" value="InterPro"/>
</dbReference>
<sequence>MAISQLEDGMVRIEAVLPAEEAAAVKCALESAMESAAGEASAEDFGGRQADALVDMAQGYLQAQPRTLGSAYELVVVTTPEQLEGSQDGIGGFLRDGTPLPLRVAQTLAAGGARVDVAAGEEGEVLDVGRRTRSIPSAISRALWLRDSGCRVPGCNRKRHVHAHHIQPWAEGGPTKLSNLVLICSTHHRLIHEGRLQVEGTDQDSASFTFLDELGRELPRVPVMAAYERDDFADWVTAKVSEPRWDGSRLRLGEAVSAMLASPGFSPARG</sequence>
<feature type="domain" description="HNH nuclease" evidence="2">
    <location>
        <begin position="138"/>
        <end position="189"/>
    </location>
</feature>
<dbReference type="EMBL" id="MH908895">
    <property type="protein sequence ID" value="AYM53167.1"/>
    <property type="molecule type" value="Genomic_DNA"/>
</dbReference>